<proteinExistence type="predicted"/>
<dbReference type="EMBL" id="JAYMGO010000013">
    <property type="protein sequence ID" value="KAL1262622.1"/>
    <property type="molecule type" value="Genomic_DNA"/>
</dbReference>
<evidence type="ECO:0000313" key="2">
    <source>
        <dbReference type="Proteomes" id="UP001558613"/>
    </source>
</evidence>
<protein>
    <submittedName>
        <fullName evidence="1">Uncharacterized protein</fullName>
    </submittedName>
</protein>
<gene>
    <name evidence="1" type="ORF">QQF64_005361</name>
</gene>
<evidence type="ECO:0000313" key="1">
    <source>
        <dbReference type="EMBL" id="KAL1262622.1"/>
    </source>
</evidence>
<keyword evidence="2" id="KW-1185">Reference proteome</keyword>
<comment type="caution">
    <text evidence="1">The sequence shown here is derived from an EMBL/GenBank/DDBJ whole genome shotgun (WGS) entry which is preliminary data.</text>
</comment>
<reference evidence="1 2" key="1">
    <citation type="submission" date="2023-09" db="EMBL/GenBank/DDBJ databases">
        <authorList>
            <person name="Wang M."/>
        </authorList>
    </citation>
    <scope>NUCLEOTIDE SEQUENCE [LARGE SCALE GENOMIC DNA]</scope>
    <source>
        <strain evidence="1">GT-2023</strain>
        <tissue evidence="1">Liver</tissue>
    </source>
</reference>
<organism evidence="1 2">
    <name type="scientific">Cirrhinus molitorella</name>
    <name type="common">mud carp</name>
    <dbReference type="NCBI Taxonomy" id="172907"/>
    <lineage>
        <taxon>Eukaryota</taxon>
        <taxon>Metazoa</taxon>
        <taxon>Chordata</taxon>
        <taxon>Craniata</taxon>
        <taxon>Vertebrata</taxon>
        <taxon>Euteleostomi</taxon>
        <taxon>Actinopterygii</taxon>
        <taxon>Neopterygii</taxon>
        <taxon>Teleostei</taxon>
        <taxon>Ostariophysi</taxon>
        <taxon>Cypriniformes</taxon>
        <taxon>Cyprinidae</taxon>
        <taxon>Labeoninae</taxon>
        <taxon>Labeonini</taxon>
        <taxon>Cirrhinus</taxon>
    </lineage>
</organism>
<name>A0ABR3MBV4_9TELE</name>
<dbReference type="Proteomes" id="UP001558613">
    <property type="component" value="Unassembled WGS sequence"/>
</dbReference>
<accession>A0ABR3MBV4</accession>
<sequence>MCSRCVAEGRSVEVDCTGVSGELMVACLCAIQLLSTAVTQGLTWLYIPAVSYKTSSDLSLEGLLLFV</sequence>